<reference evidence="2" key="1">
    <citation type="journal article" date="2005" name="Nature">
        <title>The map-based sequence of the rice genome.</title>
        <authorList>
            <consortium name="International rice genome sequencing project (IRGSP)"/>
            <person name="Matsumoto T."/>
            <person name="Wu J."/>
            <person name="Kanamori H."/>
            <person name="Katayose Y."/>
            <person name="Fujisawa M."/>
            <person name="Namiki N."/>
            <person name="Mizuno H."/>
            <person name="Yamamoto K."/>
            <person name="Antonio B.A."/>
            <person name="Baba T."/>
            <person name="Sakata K."/>
            <person name="Nagamura Y."/>
            <person name="Aoki H."/>
            <person name="Arikawa K."/>
            <person name="Arita K."/>
            <person name="Bito T."/>
            <person name="Chiden Y."/>
            <person name="Fujitsuka N."/>
            <person name="Fukunaka R."/>
            <person name="Hamada M."/>
            <person name="Harada C."/>
            <person name="Hayashi A."/>
            <person name="Hijishita S."/>
            <person name="Honda M."/>
            <person name="Hosokawa S."/>
            <person name="Ichikawa Y."/>
            <person name="Idonuma A."/>
            <person name="Iijima M."/>
            <person name="Ikeda M."/>
            <person name="Ikeno M."/>
            <person name="Ito K."/>
            <person name="Ito S."/>
            <person name="Ito T."/>
            <person name="Ito Y."/>
            <person name="Ito Y."/>
            <person name="Iwabuchi A."/>
            <person name="Kamiya K."/>
            <person name="Karasawa W."/>
            <person name="Kurita K."/>
            <person name="Katagiri S."/>
            <person name="Kikuta A."/>
            <person name="Kobayashi H."/>
            <person name="Kobayashi N."/>
            <person name="Machita K."/>
            <person name="Maehara T."/>
            <person name="Masukawa M."/>
            <person name="Mizubayashi T."/>
            <person name="Mukai Y."/>
            <person name="Nagasaki H."/>
            <person name="Nagata Y."/>
            <person name="Naito S."/>
            <person name="Nakashima M."/>
            <person name="Nakama Y."/>
            <person name="Nakamichi Y."/>
            <person name="Nakamura M."/>
            <person name="Meguro A."/>
            <person name="Negishi M."/>
            <person name="Ohta I."/>
            <person name="Ohta T."/>
            <person name="Okamoto M."/>
            <person name="Ono N."/>
            <person name="Saji S."/>
            <person name="Sakaguchi M."/>
            <person name="Sakai K."/>
            <person name="Shibata M."/>
            <person name="Shimokawa T."/>
            <person name="Song J."/>
            <person name="Takazaki Y."/>
            <person name="Terasawa K."/>
            <person name="Tsugane M."/>
            <person name="Tsuji K."/>
            <person name="Ueda S."/>
            <person name="Waki K."/>
            <person name="Yamagata H."/>
            <person name="Yamamoto M."/>
            <person name="Yamamoto S."/>
            <person name="Yamane H."/>
            <person name="Yoshiki S."/>
            <person name="Yoshihara R."/>
            <person name="Yukawa K."/>
            <person name="Zhong H."/>
            <person name="Yano M."/>
            <person name="Yuan Q."/>
            <person name="Ouyang S."/>
            <person name="Liu J."/>
            <person name="Jones K.M."/>
            <person name="Gansberger K."/>
            <person name="Moffat K."/>
            <person name="Hill J."/>
            <person name="Bera J."/>
            <person name="Fadrosh D."/>
            <person name="Jin S."/>
            <person name="Johri S."/>
            <person name="Kim M."/>
            <person name="Overton L."/>
            <person name="Reardon M."/>
            <person name="Tsitrin T."/>
            <person name="Vuong H."/>
            <person name="Weaver B."/>
            <person name="Ciecko A."/>
            <person name="Tallon L."/>
            <person name="Jackson J."/>
            <person name="Pai G."/>
            <person name="Aken S.V."/>
            <person name="Utterback T."/>
            <person name="Reidmuller S."/>
            <person name="Feldblyum T."/>
            <person name="Hsiao J."/>
            <person name="Zismann V."/>
            <person name="Iobst S."/>
            <person name="de Vazeille A.R."/>
            <person name="Buell C.R."/>
            <person name="Ying K."/>
            <person name="Li Y."/>
            <person name="Lu T."/>
            <person name="Huang Y."/>
            <person name="Zhao Q."/>
            <person name="Feng Q."/>
            <person name="Zhang L."/>
            <person name="Zhu J."/>
            <person name="Weng Q."/>
            <person name="Mu J."/>
            <person name="Lu Y."/>
            <person name="Fan D."/>
            <person name="Liu Y."/>
            <person name="Guan J."/>
            <person name="Zhang Y."/>
            <person name="Yu S."/>
            <person name="Liu X."/>
            <person name="Zhang Y."/>
            <person name="Hong G."/>
            <person name="Han B."/>
            <person name="Choisne N."/>
            <person name="Demange N."/>
            <person name="Orjeda G."/>
            <person name="Samain S."/>
            <person name="Cattolico L."/>
            <person name="Pelletier E."/>
            <person name="Couloux A."/>
            <person name="Segurens B."/>
            <person name="Wincker P."/>
            <person name="D'Hont A."/>
            <person name="Scarpelli C."/>
            <person name="Weissenbach J."/>
            <person name="Salanoubat M."/>
            <person name="Quetier F."/>
            <person name="Yu Y."/>
            <person name="Kim H.R."/>
            <person name="Rambo T."/>
            <person name="Currie J."/>
            <person name="Collura K."/>
            <person name="Luo M."/>
            <person name="Yang T."/>
            <person name="Ammiraju J.S.S."/>
            <person name="Engler F."/>
            <person name="Soderlund C."/>
            <person name="Wing R.A."/>
            <person name="Palmer L.E."/>
            <person name="de la Bastide M."/>
            <person name="Spiegel L."/>
            <person name="Nascimento L."/>
            <person name="Zutavern T."/>
            <person name="O'Shaughnessy A."/>
            <person name="Dike S."/>
            <person name="Dedhia N."/>
            <person name="Preston R."/>
            <person name="Balija V."/>
            <person name="McCombie W.R."/>
            <person name="Chow T."/>
            <person name="Chen H."/>
            <person name="Chung M."/>
            <person name="Chen C."/>
            <person name="Shaw J."/>
            <person name="Wu H."/>
            <person name="Hsiao K."/>
            <person name="Chao Y."/>
            <person name="Chu M."/>
            <person name="Cheng C."/>
            <person name="Hour A."/>
            <person name="Lee P."/>
            <person name="Lin S."/>
            <person name="Lin Y."/>
            <person name="Liou J."/>
            <person name="Liu S."/>
            <person name="Hsing Y."/>
            <person name="Raghuvanshi S."/>
            <person name="Mohanty A."/>
            <person name="Bharti A.K."/>
            <person name="Gaur A."/>
            <person name="Gupta V."/>
            <person name="Kumar D."/>
            <person name="Ravi V."/>
            <person name="Vij S."/>
            <person name="Kapur A."/>
            <person name="Khurana P."/>
            <person name="Khurana P."/>
            <person name="Khurana J.P."/>
            <person name="Tyagi A.K."/>
            <person name="Gaikwad K."/>
            <person name="Singh A."/>
            <person name="Dalal V."/>
            <person name="Srivastava S."/>
            <person name="Dixit A."/>
            <person name="Pal A.K."/>
            <person name="Ghazi I.A."/>
            <person name="Yadav M."/>
            <person name="Pandit A."/>
            <person name="Bhargava A."/>
            <person name="Sureshbabu K."/>
            <person name="Batra K."/>
            <person name="Sharma T.R."/>
            <person name="Mohapatra T."/>
            <person name="Singh N.K."/>
            <person name="Messing J."/>
            <person name="Nelson A.B."/>
            <person name="Fuks G."/>
            <person name="Kavchok S."/>
            <person name="Keizer G."/>
            <person name="Linton E."/>
            <person name="Llaca V."/>
            <person name="Song R."/>
            <person name="Tanyolac B."/>
            <person name="Young S."/>
            <person name="Ho-Il K."/>
            <person name="Hahn J.H."/>
            <person name="Sangsakoo G."/>
            <person name="Vanavichit A."/>
            <person name="de Mattos Luiz.A.T."/>
            <person name="Zimmer P.D."/>
            <person name="Malone G."/>
            <person name="Dellagostin O."/>
            <person name="de Oliveira A.C."/>
            <person name="Bevan M."/>
            <person name="Bancroft I."/>
            <person name="Minx P."/>
            <person name="Cordum H."/>
            <person name="Wilson R."/>
            <person name="Cheng Z."/>
            <person name="Jin W."/>
            <person name="Jiang J."/>
            <person name="Leong S.A."/>
            <person name="Iwama H."/>
            <person name="Gojobori T."/>
            <person name="Itoh T."/>
            <person name="Niimura Y."/>
            <person name="Fujii Y."/>
            <person name="Habara T."/>
            <person name="Sakai H."/>
            <person name="Sato Y."/>
            <person name="Wilson G."/>
            <person name="Kumar K."/>
            <person name="McCouch S."/>
            <person name="Juretic N."/>
            <person name="Hoen D."/>
            <person name="Wright S."/>
            <person name="Bruskiewich R."/>
            <person name="Bureau T."/>
            <person name="Miyao A."/>
            <person name="Hirochika H."/>
            <person name="Nishikawa T."/>
            <person name="Kadowaki K."/>
            <person name="Sugiura M."/>
            <person name="Burr B."/>
            <person name="Sasaki T."/>
        </authorList>
    </citation>
    <scope>NUCLEOTIDE SEQUENCE [LARGE SCALE GENOMIC DNA]</scope>
    <source>
        <strain evidence="2">cv. Nipponbare</strain>
    </source>
</reference>
<evidence type="ECO:0000313" key="2">
    <source>
        <dbReference type="Proteomes" id="UP000000763"/>
    </source>
</evidence>
<dbReference type="Proteomes" id="UP000000763">
    <property type="component" value="Chromosome 5"/>
</dbReference>
<name>A0A0P0WHY3_ORYSJ</name>
<dbReference type="EMBL" id="AC148814">
    <property type="protein sequence ID" value="AAT93976.1"/>
    <property type="molecule type" value="Genomic_DNA"/>
</dbReference>
<accession>A0A0P0WHY3</accession>
<dbReference type="AlphaFoldDB" id="A0A0P0WHY3"/>
<sequence>MNRSVQVMQILVVCVPAQPQLAVLRLWWQEGKHLPVFL</sequence>
<proteinExistence type="predicted"/>
<evidence type="ECO:0000313" key="1">
    <source>
        <dbReference type="EMBL" id="AAT93976.1"/>
    </source>
</evidence>
<reference evidence="2" key="2">
    <citation type="journal article" date="2008" name="Nucleic Acids Res.">
        <title>The rice annotation project database (RAP-DB): 2008 update.</title>
        <authorList>
            <consortium name="The rice annotation project (RAP)"/>
        </authorList>
    </citation>
    <scope>GENOME REANNOTATION</scope>
    <source>
        <strain evidence="2">cv. Nipponbare</strain>
    </source>
</reference>
<gene>
    <name evidence="1" type="ORF">OSJNBa0077J22.17</name>
</gene>
<protein>
    <submittedName>
        <fullName evidence="1">Uncharacterized protein</fullName>
    </submittedName>
</protein>
<organism evidence="1 2">
    <name type="scientific">Oryza sativa subsp. japonica</name>
    <name type="common">Rice</name>
    <dbReference type="NCBI Taxonomy" id="39947"/>
    <lineage>
        <taxon>Eukaryota</taxon>
        <taxon>Viridiplantae</taxon>
        <taxon>Streptophyta</taxon>
        <taxon>Embryophyta</taxon>
        <taxon>Tracheophyta</taxon>
        <taxon>Spermatophyta</taxon>
        <taxon>Magnoliopsida</taxon>
        <taxon>Liliopsida</taxon>
        <taxon>Poales</taxon>
        <taxon>Poaceae</taxon>
        <taxon>BOP clade</taxon>
        <taxon>Oryzoideae</taxon>
        <taxon>Oryzeae</taxon>
        <taxon>Oryzinae</taxon>
        <taxon>Oryza</taxon>
        <taxon>Oryza sativa</taxon>
    </lineage>
</organism>
<dbReference type="Gramene" id="Os05t0148000-01">
    <property type="protein sequence ID" value="Os05t0148000-01"/>
    <property type="gene ID" value="Os05g0148000"/>
</dbReference>